<comment type="catalytic activity">
    <reaction evidence="13 14">
        <text>tRNA(Ile) + L-isoleucine + ATP = L-isoleucyl-tRNA(Ile) + AMP + diphosphate</text>
        <dbReference type="Rhea" id="RHEA:11060"/>
        <dbReference type="Rhea" id="RHEA-COMP:9666"/>
        <dbReference type="Rhea" id="RHEA-COMP:9695"/>
        <dbReference type="ChEBI" id="CHEBI:30616"/>
        <dbReference type="ChEBI" id="CHEBI:33019"/>
        <dbReference type="ChEBI" id="CHEBI:58045"/>
        <dbReference type="ChEBI" id="CHEBI:78442"/>
        <dbReference type="ChEBI" id="CHEBI:78528"/>
        <dbReference type="ChEBI" id="CHEBI:456215"/>
        <dbReference type="EC" id="6.1.1.5"/>
    </reaction>
</comment>
<comment type="caution">
    <text evidence="19">The sequence shown here is derived from an EMBL/GenBank/DDBJ whole genome shotgun (WGS) entry which is preliminary data.</text>
</comment>
<keyword evidence="6 14" id="KW-0479">Metal-binding</keyword>
<dbReference type="GeneID" id="58263935"/>
<feature type="domain" description="Zinc finger FPG/IleRS-type" evidence="17">
    <location>
        <begin position="909"/>
        <end position="936"/>
    </location>
</feature>
<dbReference type="Proteomes" id="UP000680020">
    <property type="component" value="Unassembled WGS sequence"/>
</dbReference>
<name>A0AB35BXQ2_9GAMM</name>
<evidence type="ECO:0000256" key="15">
    <source>
        <dbReference type="SAM" id="MobiDB-lite"/>
    </source>
</evidence>
<dbReference type="GO" id="GO:0006428">
    <property type="term" value="P:isoleucyl-tRNA aminoacylation"/>
    <property type="evidence" value="ECO:0007669"/>
    <property type="project" value="UniProtKB-UniRule"/>
</dbReference>
<feature type="binding site" evidence="14">
    <location>
        <position position="914"/>
    </location>
    <ligand>
        <name>Zn(2+)</name>
        <dbReference type="ChEBI" id="CHEBI:29105"/>
    </ligand>
</feature>
<evidence type="ECO:0000256" key="10">
    <source>
        <dbReference type="ARBA" id="ARBA00022917"/>
    </source>
</evidence>
<comment type="domain">
    <text evidence="14">IleRS has two distinct active sites: one for aminoacylation and one for editing. The misactivated valine is translocated from the active site to the editing site, which sterically excludes the correctly activated isoleucine. The single editing site contains two valyl binding pockets, one specific for each substrate (Val-AMP or Val-tRNA(Ile)).</text>
</comment>
<reference evidence="19" key="1">
    <citation type="submission" date="2021-03" db="EMBL/GenBank/DDBJ databases">
        <title>Identification and antibiotic profiling of Wohlfahrtiimonas chitiniclastica, an underestimated human pathogen.</title>
        <authorList>
            <person name="Kopf A."/>
            <person name="Bunk B."/>
            <person name="Coldewey S."/>
            <person name="Gunzer F."/>
            <person name="Riedel T."/>
            <person name="Schroettner P."/>
        </authorList>
    </citation>
    <scope>NUCLEOTIDE SEQUENCE</scope>
    <source>
        <strain evidence="19">DSM 100917</strain>
    </source>
</reference>
<comment type="subunit">
    <text evidence="3 14">Monomer.</text>
</comment>
<evidence type="ECO:0000259" key="16">
    <source>
        <dbReference type="Pfam" id="PF00133"/>
    </source>
</evidence>
<comment type="subcellular location">
    <subcellularLocation>
        <location evidence="1 14">Cytoplasm</location>
    </subcellularLocation>
</comment>
<evidence type="ECO:0000259" key="18">
    <source>
        <dbReference type="Pfam" id="PF08264"/>
    </source>
</evidence>
<dbReference type="Pfam" id="PF00133">
    <property type="entry name" value="tRNA-synt_1"/>
    <property type="match status" value="1"/>
</dbReference>
<dbReference type="RefSeq" id="WP_094538097.1">
    <property type="nucleotide sequence ID" value="NZ_JAGIBT010000003.1"/>
</dbReference>
<dbReference type="Pfam" id="PF06827">
    <property type="entry name" value="zf-FPG_IleRS"/>
    <property type="match status" value="1"/>
</dbReference>
<protein>
    <recommendedName>
        <fullName evidence="14">Isoleucine--tRNA ligase</fullName>
        <ecNumber evidence="14">6.1.1.5</ecNumber>
    </recommendedName>
    <alternativeName>
        <fullName evidence="14">Isoleucyl-tRNA synthetase</fullName>
        <shortName evidence="14">IleRS</shortName>
    </alternativeName>
</protein>
<dbReference type="InterPro" id="IPR010663">
    <property type="entry name" value="Znf_FPG/IleRS"/>
</dbReference>
<keyword evidence="9 14" id="KW-0067">ATP-binding</keyword>
<dbReference type="InterPro" id="IPR002301">
    <property type="entry name" value="Ile-tRNA-ligase"/>
</dbReference>
<dbReference type="NCBIfam" id="TIGR00392">
    <property type="entry name" value="ileS"/>
    <property type="match status" value="1"/>
</dbReference>
<dbReference type="GO" id="GO:0008270">
    <property type="term" value="F:zinc ion binding"/>
    <property type="evidence" value="ECO:0007669"/>
    <property type="project" value="UniProtKB-UniRule"/>
</dbReference>
<dbReference type="InterPro" id="IPR009080">
    <property type="entry name" value="tRNAsynth_Ia_anticodon-bd"/>
</dbReference>
<dbReference type="Gene3D" id="3.40.50.620">
    <property type="entry name" value="HUPs"/>
    <property type="match status" value="2"/>
</dbReference>
<keyword evidence="4 14" id="KW-0963">Cytoplasm</keyword>
<evidence type="ECO:0000256" key="3">
    <source>
        <dbReference type="ARBA" id="ARBA00011245"/>
    </source>
</evidence>
<feature type="short sequence motif" description="'HIGH' region" evidence="14">
    <location>
        <begin position="68"/>
        <end position="78"/>
    </location>
</feature>
<evidence type="ECO:0000256" key="14">
    <source>
        <dbReference type="HAMAP-Rule" id="MF_02002"/>
    </source>
</evidence>
<dbReference type="InterPro" id="IPR023585">
    <property type="entry name" value="Ile-tRNA-ligase_type1"/>
</dbReference>
<dbReference type="SUPFAM" id="SSF52374">
    <property type="entry name" value="Nucleotidylyl transferase"/>
    <property type="match status" value="1"/>
</dbReference>
<dbReference type="EMBL" id="JAGIBU010000003">
    <property type="protein sequence ID" value="MBS7824486.1"/>
    <property type="molecule type" value="Genomic_DNA"/>
</dbReference>
<keyword evidence="11 14" id="KW-0030">Aminoacyl-tRNA synthetase</keyword>
<dbReference type="InterPro" id="IPR001412">
    <property type="entry name" value="aa-tRNA-synth_I_CS"/>
</dbReference>
<dbReference type="Pfam" id="PF08264">
    <property type="entry name" value="Anticodon_1"/>
    <property type="match status" value="1"/>
</dbReference>
<dbReference type="InterPro" id="IPR013155">
    <property type="entry name" value="M/V/L/I-tRNA-synth_anticd-bd"/>
</dbReference>
<dbReference type="GO" id="GO:0000049">
    <property type="term" value="F:tRNA binding"/>
    <property type="evidence" value="ECO:0007669"/>
    <property type="project" value="InterPro"/>
</dbReference>
<dbReference type="SUPFAM" id="SSF47323">
    <property type="entry name" value="Anticodon-binding domain of a subclass of class I aminoacyl-tRNA synthetases"/>
    <property type="match status" value="1"/>
</dbReference>
<dbReference type="GO" id="GO:0005524">
    <property type="term" value="F:ATP binding"/>
    <property type="evidence" value="ECO:0007669"/>
    <property type="project" value="UniProtKB-UniRule"/>
</dbReference>
<dbReference type="InterPro" id="IPR009008">
    <property type="entry name" value="Val/Leu/Ile-tRNA-synth_edit"/>
</dbReference>
<evidence type="ECO:0000256" key="13">
    <source>
        <dbReference type="ARBA" id="ARBA00048359"/>
    </source>
</evidence>
<evidence type="ECO:0000256" key="1">
    <source>
        <dbReference type="ARBA" id="ARBA00004496"/>
    </source>
</evidence>
<evidence type="ECO:0000259" key="17">
    <source>
        <dbReference type="Pfam" id="PF06827"/>
    </source>
</evidence>
<dbReference type="Gene3D" id="1.10.730.20">
    <property type="match status" value="1"/>
</dbReference>
<dbReference type="GO" id="GO:0004822">
    <property type="term" value="F:isoleucine-tRNA ligase activity"/>
    <property type="evidence" value="ECO:0007669"/>
    <property type="project" value="UniProtKB-UniRule"/>
</dbReference>
<feature type="compositionally biased region" description="Polar residues" evidence="15">
    <location>
        <begin position="1"/>
        <end position="12"/>
    </location>
</feature>
<dbReference type="HAMAP" id="MF_02002">
    <property type="entry name" value="Ile_tRNA_synth_type1"/>
    <property type="match status" value="1"/>
</dbReference>
<evidence type="ECO:0000256" key="8">
    <source>
        <dbReference type="ARBA" id="ARBA00022833"/>
    </source>
</evidence>
<dbReference type="PROSITE" id="PS00178">
    <property type="entry name" value="AA_TRNA_LIGASE_I"/>
    <property type="match status" value="1"/>
</dbReference>
<dbReference type="PANTHER" id="PTHR42765">
    <property type="entry name" value="SOLEUCYL-TRNA SYNTHETASE"/>
    <property type="match status" value="1"/>
</dbReference>
<dbReference type="InterPro" id="IPR033708">
    <property type="entry name" value="Anticodon_Ile_BEm"/>
</dbReference>
<dbReference type="AlphaFoldDB" id="A0AB35BXQ2"/>
<comment type="similarity">
    <text evidence="2 14">Belongs to the class-I aminoacyl-tRNA synthetase family. IleS type 1 subfamily.</text>
</comment>
<dbReference type="InterPro" id="IPR002300">
    <property type="entry name" value="aa-tRNA-synth_Ia"/>
</dbReference>
<feature type="binding site" evidence="14">
    <location>
        <position position="931"/>
    </location>
    <ligand>
        <name>Zn(2+)</name>
        <dbReference type="ChEBI" id="CHEBI:29105"/>
    </ligand>
</feature>
<feature type="binding site" evidence="14">
    <location>
        <position position="612"/>
    </location>
    <ligand>
        <name>ATP</name>
        <dbReference type="ChEBI" id="CHEBI:30616"/>
    </ligand>
</feature>
<evidence type="ECO:0000256" key="9">
    <source>
        <dbReference type="ARBA" id="ARBA00022840"/>
    </source>
</evidence>
<evidence type="ECO:0000256" key="12">
    <source>
        <dbReference type="ARBA" id="ARBA00025217"/>
    </source>
</evidence>
<dbReference type="EC" id="6.1.1.5" evidence="14"/>
<comment type="function">
    <text evidence="12 14">Catalyzes the attachment of isoleucine to tRNA(Ile). As IleRS can inadvertently accommodate and process structurally similar amino acids such as valine, to avoid such errors it has two additional distinct tRNA(Ile)-dependent editing activities. One activity is designated as 'pretransfer' editing and involves the hydrolysis of activated Val-AMP. The other activity is designated 'posttransfer' editing and involves deacylation of mischarged Val-tRNA(Ile).</text>
</comment>
<feature type="binding site" evidence="14">
    <location>
        <position position="568"/>
    </location>
    <ligand>
        <name>L-isoleucyl-5'-AMP</name>
        <dbReference type="ChEBI" id="CHEBI:178002"/>
    </ligand>
</feature>
<proteinExistence type="inferred from homology"/>
<evidence type="ECO:0000256" key="11">
    <source>
        <dbReference type="ARBA" id="ARBA00023146"/>
    </source>
</evidence>
<dbReference type="CDD" id="cd07960">
    <property type="entry name" value="Anticodon_Ia_Ile_BEm"/>
    <property type="match status" value="1"/>
</dbReference>
<dbReference type="PRINTS" id="PR00984">
    <property type="entry name" value="TRNASYNTHILE"/>
</dbReference>
<feature type="binding site" evidence="14">
    <location>
        <position position="934"/>
    </location>
    <ligand>
        <name>Zn(2+)</name>
        <dbReference type="ChEBI" id="CHEBI:29105"/>
    </ligand>
</feature>
<dbReference type="FunFam" id="3.40.50.620:FF:000042">
    <property type="entry name" value="Isoleucine--tRNA ligase"/>
    <property type="match status" value="1"/>
</dbReference>
<accession>A0AB35BXQ2</accession>
<dbReference type="InterPro" id="IPR014729">
    <property type="entry name" value="Rossmann-like_a/b/a_fold"/>
</dbReference>
<dbReference type="FunFam" id="3.40.50.620:FF:000048">
    <property type="entry name" value="Isoleucine--tRNA ligase"/>
    <property type="match status" value="1"/>
</dbReference>
<evidence type="ECO:0000256" key="5">
    <source>
        <dbReference type="ARBA" id="ARBA00022598"/>
    </source>
</evidence>
<evidence type="ECO:0000313" key="20">
    <source>
        <dbReference type="Proteomes" id="UP000680020"/>
    </source>
</evidence>
<feature type="domain" description="Methionyl/Valyl/Leucyl/Isoleucyl-tRNA synthetase anticodon-binding" evidence="18">
    <location>
        <begin position="692"/>
        <end position="850"/>
    </location>
</feature>
<keyword evidence="5 14" id="KW-0436">Ligase</keyword>
<feature type="short sequence motif" description="'KMSKS' region" evidence="14">
    <location>
        <begin position="609"/>
        <end position="613"/>
    </location>
</feature>
<dbReference type="GO" id="GO:0002161">
    <property type="term" value="F:aminoacyl-tRNA deacylase activity"/>
    <property type="evidence" value="ECO:0007669"/>
    <property type="project" value="InterPro"/>
</dbReference>
<feature type="binding site" evidence="14">
    <location>
        <position position="911"/>
    </location>
    <ligand>
        <name>Zn(2+)</name>
        <dbReference type="ChEBI" id="CHEBI:29105"/>
    </ligand>
</feature>
<evidence type="ECO:0000256" key="6">
    <source>
        <dbReference type="ARBA" id="ARBA00022723"/>
    </source>
</evidence>
<dbReference type="SUPFAM" id="SSF50677">
    <property type="entry name" value="ValRS/IleRS/LeuRS editing domain"/>
    <property type="match status" value="1"/>
</dbReference>
<dbReference type="InterPro" id="IPR050081">
    <property type="entry name" value="Ile-tRNA_ligase"/>
</dbReference>
<dbReference type="PANTHER" id="PTHR42765:SF1">
    <property type="entry name" value="ISOLEUCINE--TRNA LIGASE, MITOCHONDRIAL"/>
    <property type="match status" value="1"/>
</dbReference>
<organism evidence="19 20">
    <name type="scientific">Wohlfahrtiimonas chitiniclastica</name>
    <dbReference type="NCBI Taxonomy" id="400946"/>
    <lineage>
        <taxon>Bacteria</taxon>
        <taxon>Pseudomonadati</taxon>
        <taxon>Pseudomonadota</taxon>
        <taxon>Gammaproteobacteria</taxon>
        <taxon>Cardiobacteriales</taxon>
        <taxon>Ignatzschineriaceae</taxon>
        <taxon>Wohlfahrtiimonas</taxon>
    </lineage>
</organism>
<keyword evidence="8 14" id="KW-0862">Zinc</keyword>
<dbReference type="CDD" id="cd00818">
    <property type="entry name" value="IleRS_core"/>
    <property type="match status" value="1"/>
</dbReference>
<sequence>MSKNKSQDNGNHQYKDSLNLPTTDFDMRANLPTKEPKFVEFWESINLYAKQRKAFEGKPKFVLHDGPPYANGALHLGHFVNKTLKDIITKSHSQLGFDTPYVPGWDCHGLPIELVVERKYGKVGPNMTAQEFRQKCADYAATQVDLQKAEFQRFGILGDFDHPYLTYDKKIEANTVRALAEIYKNGHMERGSRPVNWCLDCGSSLAEAEVEYADKVSTSIDVKFAVQDVKALSDAIGFAVTEPVSVVIWTTTPWTLPCNEAVSVHPEYDYALVRMNGENIIVAAELVEGLAKRWKTELEVIHTFKGQAIENLALSHCFYEKTVPVILGEHVTLDGGTGCVHTAPSHGDDDYKVGLQYHLPMGNYVLGNGDYASDVPLFAGQNIMNVTDNVLDTLRSHNNLVFATKIEHSYPHCWRHKTPTIYRATAQWFISMDKKDLRQEILTEIDKVKFTPSWGQARLYGMIEGRGDWCISRQRYWGVPIPLFLHKETGELHPQTGELMEQVAAKIEDKGLTGWFEADITEFLNAEDAATYEKNKDILDVWFDSGTTHYTVLRQRPELSYPADLYLEGSDQHRGWFNSSICTSVAMDGIAPYKQLLTHGFTVDAQGRKMSKSLGNGVEPQDVMDKMGADVLRLWVSSTDYRGEIPVSDEILKRTSETYRRIRNTVRFLLANTGEFDYAKDAVPMDELLPLDRWVIDRAHQLQAEIGEHYVEFAFHNVYQKLQSFCSIDLGSFYLDIIKDRQYTCAKDSKARRSCQTALHHVLEALVRWMAPILSFTAEEIWQNMRQKDGSREESIFLAEFYKDLVPLDDAKFDRAFWDMLLNVRSEVSKEIEKYRANGEIGSSLQSNVTIYCTDHMYNQLMQLEDELRFVLLTSYANVKPLSDNTEELPVLTLEDEQFAIEISVNHYKKCVRCWHYREDVGTHADHPELCDRCITNLTEEGENRKYA</sequence>
<keyword evidence="7 14" id="KW-0547">Nucleotide-binding</keyword>
<keyword evidence="10 14" id="KW-0648">Protein biosynthesis</keyword>
<evidence type="ECO:0000256" key="4">
    <source>
        <dbReference type="ARBA" id="ARBA00022490"/>
    </source>
</evidence>
<comment type="cofactor">
    <cofactor evidence="14">
        <name>Zn(2+)</name>
        <dbReference type="ChEBI" id="CHEBI:29105"/>
    </cofactor>
    <text evidence="14">Binds 1 zinc ion per subunit.</text>
</comment>
<evidence type="ECO:0000256" key="7">
    <source>
        <dbReference type="ARBA" id="ARBA00022741"/>
    </source>
</evidence>
<gene>
    <name evidence="14 19" type="primary">ileS</name>
    <name evidence="19" type="ORF">J7561_04630</name>
</gene>
<dbReference type="GO" id="GO:0005829">
    <property type="term" value="C:cytosol"/>
    <property type="evidence" value="ECO:0007669"/>
    <property type="project" value="TreeGrafter"/>
</dbReference>
<evidence type="ECO:0000256" key="2">
    <source>
        <dbReference type="ARBA" id="ARBA00006887"/>
    </source>
</evidence>
<feature type="region of interest" description="Disordered" evidence="15">
    <location>
        <begin position="1"/>
        <end position="21"/>
    </location>
</feature>
<dbReference type="Gene3D" id="3.90.740.10">
    <property type="entry name" value="Valyl/Leucyl/Isoleucyl-tRNA synthetase, editing domain"/>
    <property type="match status" value="1"/>
</dbReference>
<evidence type="ECO:0000313" key="19">
    <source>
        <dbReference type="EMBL" id="MBS7824486.1"/>
    </source>
</evidence>
<dbReference type="FunFam" id="1.10.730.20:FF:000001">
    <property type="entry name" value="Isoleucine--tRNA ligase"/>
    <property type="match status" value="1"/>
</dbReference>
<feature type="domain" description="Aminoacyl-tRNA synthetase class Ia" evidence="16">
    <location>
        <begin position="38"/>
        <end position="646"/>
    </location>
</feature>